<organism evidence="2 3">
    <name type="scientific">Stylosanthes scabra</name>
    <dbReference type="NCBI Taxonomy" id="79078"/>
    <lineage>
        <taxon>Eukaryota</taxon>
        <taxon>Viridiplantae</taxon>
        <taxon>Streptophyta</taxon>
        <taxon>Embryophyta</taxon>
        <taxon>Tracheophyta</taxon>
        <taxon>Spermatophyta</taxon>
        <taxon>Magnoliopsida</taxon>
        <taxon>eudicotyledons</taxon>
        <taxon>Gunneridae</taxon>
        <taxon>Pentapetalae</taxon>
        <taxon>rosids</taxon>
        <taxon>fabids</taxon>
        <taxon>Fabales</taxon>
        <taxon>Fabaceae</taxon>
        <taxon>Papilionoideae</taxon>
        <taxon>50 kb inversion clade</taxon>
        <taxon>dalbergioids sensu lato</taxon>
        <taxon>Dalbergieae</taxon>
        <taxon>Pterocarpus clade</taxon>
        <taxon>Stylosanthes</taxon>
    </lineage>
</organism>
<dbReference type="EMBL" id="JASCZI010030419">
    <property type="protein sequence ID" value="MED6122433.1"/>
    <property type="molecule type" value="Genomic_DNA"/>
</dbReference>
<dbReference type="Proteomes" id="UP001341840">
    <property type="component" value="Unassembled WGS sequence"/>
</dbReference>
<evidence type="ECO:0000313" key="2">
    <source>
        <dbReference type="EMBL" id="MED6122433.1"/>
    </source>
</evidence>
<name>A0ABU6RF24_9FABA</name>
<proteinExistence type="predicted"/>
<accession>A0ABU6RF24</accession>
<keyword evidence="3" id="KW-1185">Reference proteome</keyword>
<feature type="region of interest" description="Disordered" evidence="1">
    <location>
        <begin position="1"/>
        <end position="29"/>
    </location>
</feature>
<gene>
    <name evidence="2" type="ORF">PIB30_039730</name>
</gene>
<evidence type="ECO:0000313" key="3">
    <source>
        <dbReference type="Proteomes" id="UP001341840"/>
    </source>
</evidence>
<protein>
    <submittedName>
        <fullName evidence="2">Uncharacterized protein</fullName>
    </submittedName>
</protein>
<feature type="region of interest" description="Disordered" evidence="1">
    <location>
        <begin position="96"/>
        <end position="121"/>
    </location>
</feature>
<sequence length="121" mass="14066">MASKGKGIARQPCVRTRGSASHQQISQEVERYETPNHAERGKILSERNVIHEPTIKFRESMQDTFKEHIFVRGDIERVLHIPRLEGRNEYRELGEAYDKNEQDMNKERLSKACQEGSAKRS</sequence>
<comment type="caution">
    <text evidence="2">The sequence shown here is derived from an EMBL/GenBank/DDBJ whole genome shotgun (WGS) entry which is preliminary data.</text>
</comment>
<feature type="compositionally biased region" description="Polar residues" evidence="1">
    <location>
        <begin position="18"/>
        <end position="27"/>
    </location>
</feature>
<reference evidence="2 3" key="1">
    <citation type="journal article" date="2023" name="Plants (Basel)">
        <title>Bridging the Gap: Combining Genomics and Transcriptomics Approaches to Understand Stylosanthes scabra, an Orphan Legume from the Brazilian Caatinga.</title>
        <authorList>
            <person name="Ferreira-Neto J.R.C."/>
            <person name="da Silva M.D."/>
            <person name="Binneck E."/>
            <person name="de Melo N.F."/>
            <person name="da Silva R.H."/>
            <person name="de Melo A.L.T.M."/>
            <person name="Pandolfi V."/>
            <person name="Bustamante F.O."/>
            <person name="Brasileiro-Vidal A.C."/>
            <person name="Benko-Iseppon A.M."/>
        </authorList>
    </citation>
    <scope>NUCLEOTIDE SEQUENCE [LARGE SCALE GENOMIC DNA]</scope>
    <source>
        <tissue evidence="2">Leaves</tissue>
    </source>
</reference>
<evidence type="ECO:0000256" key="1">
    <source>
        <dbReference type="SAM" id="MobiDB-lite"/>
    </source>
</evidence>
<feature type="compositionally biased region" description="Basic and acidic residues" evidence="1">
    <location>
        <begin position="96"/>
        <end position="110"/>
    </location>
</feature>